<organism evidence="5 6">
    <name type="scientific">Actinomycetospora straminea</name>
    <dbReference type="NCBI Taxonomy" id="663607"/>
    <lineage>
        <taxon>Bacteria</taxon>
        <taxon>Bacillati</taxon>
        <taxon>Actinomycetota</taxon>
        <taxon>Actinomycetes</taxon>
        <taxon>Pseudonocardiales</taxon>
        <taxon>Pseudonocardiaceae</taxon>
        <taxon>Actinomycetospora</taxon>
    </lineage>
</organism>
<dbReference type="Pfam" id="PF00501">
    <property type="entry name" value="AMP-binding"/>
    <property type="match status" value="1"/>
</dbReference>
<keyword evidence="2" id="KW-0436">Ligase</keyword>
<dbReference type="PANTHER" id="PTHR43201:SF5">
    <property type="entry name" value="MEDIUM-CHAIN ACYL-COA LIGASE ACSF2, MITOCHONDRIAL"/>
    <property type="match status" value="1"/>
</dbReference>
<accession>A0ABP9F9W9</accession>
<comment type="caution">
    <text evidence="5">The sequence shown here is derived from an EMBL/GenBank/DDBJ whole genome shotgun (WGS) entry which is preliminary data.</text>
</comment>
<dbReference type="InterPro" id="IPR042099">
    <property type="entry name" value="ANL_N_sf"/>
</dbReference>
<reference evidence="6" key="1">
    <citation type="journal article" date="2019" name="Int. J. Syst. Evol. Microbiol.">
        <title>The Global Catalogue of Microorganisms (GCM) 10K type strain sequencing project: providing services to taxonomists for standard genome sequencing and annotation.</title>
        <authorList>
            <consortium name="The Broad Institute Genomics Platform"/>
            <consortium name="The Broad Institute Genome Sequencing Center for Infectious Disease"/>
            <person name="Wu L."/>
            <person name="Ma J."/>
        </authorList>
    </citation>
    <scope>NUCLEOTIDE SEQUENCE [LARGE SCALE GENOMIC DNA]</scope>
    <source>
        <strain evidence="6">JCM 17983</strain>
    </source>
</reference>
<feature type="domain" description="AMP-binding enzyme C-terminal" evidence="4">
    <location>
        <begin position="485"/>
        <end position="562"/>
    </location>
</feature>
<evidence type="ECO:0000259" key="4">
    <source>
        <dbReference type="Pfam" id="PF13193"/>
    </source>
</evidence>
<dbReference type="Proteomes" id="UP001500457">
    <property type="component" value="Unassembled WGS sequence"/>
</dbReference>
<name>A0ABP9F9W9_9PSEU</name>
<proteinExistence type="inferred from homology"/>
<sequence length="589" mass="63623">MRPGEWCVMGASLDERREALRARFATWTPMTLHERLARCAAEFGDRPMVITDDRTVSYADVEAWTGRLADGLVALGVRPGDRVGLVMANYVEFVPLKFAISRAGAVAVPFNYLYRTEELRYVLEQSRATLLITMTGFAGLDHLGMLDEIAPGWDRGEQDALPELRGVVTLSTDGRSRAGVGSVEELEQLGREHPGGSADRGAAPDDVADILYTSGTTGSPKGVLITHDASQRTGYASALTRAFEDGRRILFSLPCYHMFGYVEGLMAAMMVGGAIVPQTAFDPGRYLEGIERHRATDILCVPTMTVAILEHPDLVTRDLSSLRAILSGAAPAPVWLWEKVRDTLGVDEIVTGYGMTEQGGAMTLTLPEDPFERLSGTVGRVKLAGSAGLPESSGDRVGDLTEYRTIDVVTGEPLPPGAEGELAARGPTNMLGFWGKPEETATALDDEGWVRSGDLGYLTEDRYVVLTGRSKELYKSGGELVMPKEVEEVLSRHPGVSQAFAVGVADDRWGEIGVACVVPKAGAAVTADDLIALCREQLARFKVPRRVVFLDATDLPTTPTGKVQKFRLAELVAEQPESRSESRSQPAPA</sequence>
<feature type="domain" description="AMP-dependent synthetase/ligase" evidence="3">
    <location>
        <begin position="37"/>
        <end position="434"/>
    </location>
</feature>
<comment type="similarity">
    <text evidence="1">Belongs to the ATP-dependent AMP-binding enzyme family.</text>
</comment>
<dbReference type="InterPro" id="IPR000873">
    <property type="entry name" value="AMP-dep_synth/lig_dom"/>
</dbReference>
<gene>
    <name evidence="5" type="ORF">GCM10023203_58420</name>
</gene>
<dbReference type="Gene3D" id="3.30.300.30">
    <property type="match status" value="1"/>
</dbReference>
<evidence type="ECO:0000256" key="1">
    <source>
        <dbReference type="ARBA" id="ARBA00006432"/>
    </source>
</evidence>
<evidence type="ECO:0000256" key="2">
    <source>
        <dbReference type="ARBA" id="ARBA00022598"/>
    </source>
</evidence>
<dbReference type="PROSITE" id="PS00455">
    <property type="entry name" value="AMP_BINDING"/>
    <property type="match status" value="1"/>
</dbReference>
<protein>
    <submittedName>
        <fullName evidence="5">AMP-binding protein</fullName>
    </submittedName>
</protein>
<evidence type="ECO:0000313" key="6">
    <source>
        <dbReference type="Proteomes" id="UP001500457"/>
    </source>
</evidence>
<keyword evidence="6" id="KW-1185">Reference proteome</keyword>
<dbReference type="Gene3D" id="3.40.50.12780">
    <property type="entry name" value="N-terminal domain of ligase-like"/>
    <property type="match status" value="1"/>
</dbReference>
<dbReference type="InterPro" id="IPR025110">
    <property type="entry name" value="AMP-bd_C"/>
</dbReference>
<dbReference type="Pfam" id="PF13193">
    <property type="entry name" value="AMP-binding_C"/>
    <property type="match status" value="1"/>
</dbReference>
<evidence type="ECO:0000259" key="3">
    <source>
        <dbReference type="Pfam" id="PF00501"/>
    </source>
</evidence>
<dbReference type="SUPFAM" id="SSF56801">
    <property type="entry name" value="Acetyl-CoA synthetase-like"/>
    <property type="match status" value="1"/>
</dbReference>
<dbReference type="InterPro" id="IPR045851">
    <property type="entry name" value="AMP-bd_C_sf"/>
</dbReference>
<evidence type="ECO:0000313" key="5">
    <source>
        <dbReference type="EMBL" id="GAA4896279.1"/>
    </source>
</evidence>
<dbReference type="EMBL" id="BAABHQ010000029">
    <property type="protein sequence ID" value="GAA4896279.1"/>
    <property type="molecule type" value="Genomic_DNA"/>
</dbReference>
<dbReference type="PANTHER" id="PTHR43201">
    <property type="entry name" value="ACYL-COA SYNTHETASE"/>
    <property type="match status" value="1"/>
</dbReference>
<dbReference type="InterPro" id="IPR020845">
    <property type="entry name" value="AMP-binding_CS"/>
</dbReference>